<evidence type="ECO:0000259" key="2">
    <source>
        <dbReference type="PROSITE" id="PS50908"/>
    </source>
</evidence>
<feature type="domain" description="RWD" evidence="2">
    <location>
        <begin position="25"/>
        <end position="173"/>
    </location>
</feature>
<evidence type="ECO:0000256" key="1">
    <source>
        <dbReference type="SAM" id="MobiDB-lite"/>
    </source>
</evidence>
<dbReference type="InterPro" id="IPR059181">
    <property type="entry name" value="RWDD2A-B_C"/>
</dbReference>
<dbReference type="Gene3D" id="3.10.110.10">
    <property type="entry name" value="Ubiquitin Conjugating Enzyme"/>
    <property type="match status" value="1"/>
</dbReference>
<dbReference type="PANTHER" id="PTHR15955">
    <property type="entry name" value="RWD DOMAIN CONTAINING PROTEIN 2"/>
    <property type="match status" value="1"/>
</dbReference>
<name>A0AA35T5G2_GEOBA</name>
<evidence type="ECO:0000313" key="3">
    <source>
        <dbReference type="EMBL" id="CAI8042110.1"/>
    </source>
</evidence>
<dbReference type="InterPro" id="IPR017359">
    <property type="entry name" value="Phi-like"/>
</dbReference>
<dbReference type="EMBL" id="CASHTH010003238">
    <property type="protein sequence ID" value="CAI8042110.1"/>
    <property type="molecule type" value="Genomic_DNA"/>
</dbReference>
<accession>A0AA35T5G2</accession>
<protein>
    <submittedName>
        <fullName evidence="3">RWD domain-containing protein 2B</fullName>
    </submittedName>
</protein>
<dbReference type="Proteomes" id="UP001174909">
    <property type="component" value="Unassembled WGS sequence"/>
</dbReference>
<sequence>MDDEKSKDLVKDDGPSMEAVEQQLDELELLQSVFSQPGEFSADRAVIETSAAWTRGLTTETPVSRLSCRLNLSVDRHPAAGEDSDEEGEDGSRDGSAEAACRGTEQCTLAISMTLPHRYPDERPEVYVSSDSLTRRGQDDLNADLKQFRTTLPLGEVCLLTIAEWVKDNAGSYFPIVSPQPNTSKSAGRGGRAFCRLWLYMHHIYSKTKRRNILDLTDQLQLSGFCLPGKPGVVCVEGDEGSTRDFFNVLRRWNWKSISCRHREGEVTTESGDLSSHRRVEGFRELGLATHGPRGNHMDMGQFRTYLEEHSLGHVFPILFGVEGQTS</sequence>
<organism evidence="3 4">
    <name type="scientific">Geodia barretti</name>
    <name type="common">Barrett's horny sponge</name>
    <dbReference type="NCBI Taxonomy" id="519541"/>
    <lineage>
        <taxon>Eukaryota</taxon>
        <taxon>Metazoa</taxon>
        <taxon>Porifera</taxon>
        <taxon>Demospongiae</taxon>
        <taxon>Heteroscleromorpha</taxon>
        <taxon>Tetractinellida</taxon>
        <taxon>Astrophorina</taxon>
        <taxon>Geodiidae</taxon>
        <taxon>Geodia</taxon>
    </lineage>
</organism>
<feature type="region of interest" description="Disordered" evidence="1">
    <location>
        <begin position="76"/>
        <end position="99"/>
    </location>
</feature>
<proteinExistence type="predicted"/>
<dbReference type="Pfam" id="PF06544">
    <property type="entry name" value="Prp3_C"/>
    <property type="match status" value="1"/>
</dbReference>
<comment type="caution">
    <text evidence="3">The sequence shown here is derived from an EMBL/GenBank/DDBJ whole genome shotgun (WGS) entry which is preliminary data.</text>
</comment>
<reference evidence="3" key="1">
    <citation type="submission" date="2023-03" db="EMBL/GenBank/DDBJ databases">
        <authorList>
            <person name="Steffen K."/>
            <person name="Cardenas P."/>
        </authorList>
    </citation>
    <scope>NUCLEOTIDE SEQUENCE</scope>
</reference>
<dbReference type="InterPro" id="IPR006575">
    <property type="entry name" value="RWD_dom"/>
</dbReference>
<gene>
    <name evidence="3" type="ORF">GBAR_LOCUS23381</name>
</gene>
<dbReference type="CDD" id="cd23829">
    <property type="entry name" value="RWD_RWDD2"/>
    <property type="match status" value="1"/>
</dbReference>
<dbReference type="PANTHER" id="PTHR15955:SF8">
    <property type="entry name" value="RWD DOMAIN-CONTAINING PROTEIN 2B-RELATED"/>
    <property type="match status" value="1"/>
</dbReference>
<evidence type="ECO:0000313" key="4">
    <source>
        <dbReference type="Proteomes" id="UP001174909"/>
    </source>
</evidence>
<dbReference type="Pfam" id="PF05773">
    <property type="entry name" value="RWD"/>
    <property type="match status" value="1"/>
</dbReference>
<dbReference type="PIRSF" id="PIRSF038021">
    <property type="entry name" value="UCP038021_RWDD2"/>
    <property type="match status" value="1"/>
</dbReference>
<dbReference type="AlphaFoldDB" id="A0AA35T5G2"/>
<dbReference type="PROSITE" id="PS50908">
    <property type="entry name" value="RWD"/>
    <property type="match status" value="1"/>
</dbReference>
<dbReference type="CDD" id="cd24163">
    <property type="entry name" value="RWDD2_C"/>
    <property type="match status" value="1"/>
</dbReference>
<dbReference type="SUPFAM" id="SSF54495">
    <property type="entry name" value="UBC-like"/>
    <property type="match status" value="1"/>
</dbReference>
<dbReference type="InterPro" id="IPR010541">
    <property type="entry name" value="Prp3_C"/>
</dbReference>
<keyword evidence="4" id="KW-1185">Reference proteome</keyword>
<dbReference type="InterPro" id="IPR016135">
    <property type="entry name" value="UBQ-conjugating_enzyme/RWD"/>
</dbReference>